<evidence type="ECO:0000313" key="1">
    <source>
        <dbReference type="EMBL" id="OOK17596.1"/>
    </source>
</evidence>
<reference evidence="1 2" key="1">
    <citation type="submission" date="2016-10" db="EMBL/GenBank/DDBJ databases">
        <title>Whole genome sequences of antibiotic resistant commensal Escherichia coli from healthy Australian adults.</title>
        <authorList>
            <person name="Moran R.A."/>
            <person name="Anantham S."/>
            <person name="Nigro S.J."/>
            <person name="Holt K.E."/>
            <person name="Hall R.M."/>
        </authorList>
    </citation>
    <scope>NUCLEOTIDE SEQUENCE [LARGE SCALE GENOMIC DNA]</scope>
    <source>
        <strain evidence="1 2">2.3-R4</strain>
    </source>
</reference>
<sequence>GMPAINAKRVYRIMRQNALLLERKTSVPPSKRAHTGKVAVKESNQRWCSDGFEFRCDNGEKLRVTFAL</sequence>
<organism evidence="1 2">
    <name type="scientific">Escherichia coli</name>
    <dbReference type="NCBI Taxonomy" id="562"/>
    <lineage>
        <taxon>Bacteria</taxon>
        <taxon>Pseudomonadati</taxon>
        <taxon>Pseudomonadota</taxon>
        <taxon>Gammaproteobacteria</taxon>
        <taxon>Enterobacterales</taxon>
        <taxon>Enterobacteriaceae</taxon>
        <taxon>Escherichia</taxon>
    </lineage>
</organism>
<dbReference type="AlphaFoldDB" id="A0AAX0K5P4"/>
<accession>A0AAX0K5P4</accession>
<feature type="non-terminal residue" evidence="1">
    <location>
        <position position="1"/>
    </location>
</feature>
<dbReference type="PANTHER" id="PTHR37936:SF3">
    <property type="entry name" value="TRANSPOSASE INSC FOR INSERTION ELEMENT IS2A-RELATED"/>
    <property type="match status" value="1"/>
</dbReference>
<dbReference type="PANTHER" id="PTHR37936">
    <property type="entry name" value="TRANSPOSASE INSC FOR INSERTION ELEMENT IS2A-RELATED"/>
    <property type="match status" value="1"/>
</dbReference>
<dbReference type="Proteomes" id="UP000188855">
    <property type="component" value="Unassembled WGS sequence"/>
</dbReference>
<name>A0AAX0K5P4_ECOLX</name>
<protein>
    <submittedName>
        <fullName evidence="1">Transposase</fullName>
    </submittedName>
</protein>
<proteinExistence type="predicted"/>
<comment type="caution">
    <text evidence="1">The sequence shown here is derived from an EMBL/GenBank/DDBJ whole genome shotgun (WGS) entry which is preliminary data.</text>
</comment>
<evidence type="ECO:0000313" key="2">
    <source>
        <dbReference type="Proteomes" id="UP000188855"/>
    </source>
</evidence>
<feature type="non-terminal residue" evidence="1">
    <location>
        <position position="68"/>
    </location>
</feature>
<gene>
    <name evidence="1" type="ORF">BMT91_27515</name>
</gene>
<dbReference type="EMBL" id="MPAF01000342">
    <property type="protein sequence ID" value="OOK17596.1"/>
    <property type="molecule type" value="Genomic_DNA"/>
</dbReference>